<dbReference type="GeneID" id="28819232"/>
<dbReference type="GO" id="GO:0050661">
    <property type="term" value="F:NADP binding"/>
    <property type="evidence" value="ECO:0007669"/>
    <property type="project" value="InterPro"/>
</dbReference>
<keyword evidence="3" id="KW-0274">FAD</keyword>
<keyword evidence="2" id="KW-0285">Flavoprotein</keyword>
<evidence type="ECO:0000256" key="1">
    <source>
        <dbReference type="ARBA" id="ARBA00010139"/>
    </source>
</evidence>
<accession>A0A194X3D5</accession>
<dbReference type="OrthoDB" id="74360at2759"/>
<protein>
    <submittedName>
        <fullName evidence="5">FAD/NAD(P)-binding domain-containing protein</fullName>
    </submittedName>
</protein>
<dbReference type="PANTHER" id="PTHR42877:SF7">
    <property type="entry name" value="FLAVIN-BINDING MONOOXYGENASE-RELATED"/>
    <property type="match status" value="1"/>
</dbReference>
<evidence type="ECO:0000313" key="5">
    <source>
        <dbReference type="EMBL" id="KUJ14703.1"/>
    </source>
</evidence>
<dbReference type="PANTHER" id="PTHR42877">
    <property type="entry name" value="L-ORNITHINE N(5)-MONOOXYGENASE-RELATED"/>
    <property type="match status" value="1"/>
</dbReference>
<gene>
    <name evidence="5" type="ORF">LY89DRAFT_588946</name>
</gene>
<evidence type="ECO:0000256" key="4">
    <source>
        <dbReference type="ARBA" id="ARBA00023002"/>
    </source>
</evidence>
<comment type="similarity">
    <text evidence="1">Belongs to the FAD-binding monooxygenase family.</text>
</comment>
<dbReference type="RefSeq" id="XP_018069058.1">
    <property type="nucleotide sequence ID" value="XM_018209506.1"/>
</dbReference>
<dbReference type="GO" id="GO:0004499">
    <property type="term" value="F:N,N-dimethylaniline monooxygenase activity"/>
    <property type="evidence" value="ECO:0007669"/>
    <property type="project" value="InterPro"/>
</dbReference>
<organism evidence="5 6">
    <name type="scientific">Mollisia scopiformis</name>
    <name type="common">Conifer needle endophyte fungus</name>
    <name type="synonym">Phialocephala scopiformis</name>
    <dbReference type="NCBI Taxonomy" id="149040"/>
    <lineage>
        <taxon>Eukaryota</taxon>
        <taxon>Fungi</taxon>
        <taxon>Dikarya</taxon>
        <taxon>Ascomycota</taxon>
        <taxon>Pezizomycotina</taxon>
        <taxon>Leotiomycetes</taxon>
        <taxon>Helotiales</taxon>
        <taxon>Mollisiaceae</taxon>
        <taxon>Mollisia</taxon>
    </lineage>
</organism>
<dbReference type="InterPro" id="IPR036188">
    <property type="entry name" value="FAD/NAD-bd_sf"/>
</dbReference>
<evidence type="ECO:0000256" key="2">
    <source>
        <dbReference type="ARBA" id="ARBA00022630"/>
    </source>
</evidence>
<dbReference type="EMBL" id="KQ947419">
    <property type="protein sequence ID" value="KUJ14703.1"/>
    <property type="molecule type" value="Genomic_DNA"/>
</dbReference>
<keyword evidence="6" id="KW-1185">Reference proteome</keyword>
<proteinExistence type="inferred from homology"/>
<keyword evidence="4" id="KW-0560">Oxidoreductase</keyword>
<dbReference type="InParanoid" id="A0A194X3D5"/>
<dbReference type="AlphaFoldDB" id="A0A194X3D5"/>
<evidence type="ECO:0000256" key="3">
    <source>
        <dbReference type="ARBA" id="ARBA00022827"/>
    </source>
</evidence>
<dbReference type="SUPFAM" id="SSF51905">
    <property type="entry name" value="FAD/NAD(P)-binding domain"/>
    <property type="match status" value="2"/>
</dbReference>
<name>A0A194X3D5_MOLSC</name>
<dbReference type="InterPro" id="IPR020946">
    <property type="entry name" value="Flavin_mOase-like"/>
</dbReference>
<sequence>MAPSVIDTPEEREDSILKTQPKQAIHSVPVQNVSSERVNSDYRINEKPIRYRRPLRVVCLGAGYSGLMMGIVHNERMKQKNIDFTIYERNKDLGGTWLENRYPGCQCDIPAHNYAYSFEPNPEWPNYYATSKQIHEYMCNVTKKYHVDRVMKFGHEIKNATWDDVAGKWRLTVKHSGKTFQDECDVFINAGGVLNNWKYPNIEGIHNFKGKLLHSASWDESYDFKGKRVAVIGIGSSGIQIVPQLAPLASHLASFVRSQCWVSPAPGINEPTPNDPAMDENYNYAPEVLERFKNDPAYLQEHRQQLADRRIQNFMRSWTGTDLQQQAQALFAKTMKQRLGDSPKGKQLADVLIPSFPVGCRRQTPGPGFLEALMKDNVDLRWDDIAKITEKGILTKRGEELEFDTIVCATGFDTSFRPSFPVVGRNGVDLAKKWDDGAPEAYFGIAIPEFPNYFTFIGPNSPISNGSLVQGIQITGIYIYNCIDKLQTEGIMSMEVDAQATDEYNEHTQEYLKRTVWVSHCRSWYKRGTTDGQVVAIYAGTSFHFIEALKKPRWEDYRMEYLPSGKNGRSRNRFAYLGDGFTVKERRNGTVGDTQTLNFDEYWDLLVLPDIYE</sequence>
<dbReference type="Proteomes" id="UP000070700">
    <property type="component" value="Unassembled WGS sequence"/>
</dbReference>
<dbReference type="Gene3D" id="3.50.50.60">
    <property type="entry name" value="FAD/NAD(P)-binding domain"/>
    <property type="match status" value="2"/>
</dbReference>
<reference evidence="5 6" key="1">
    <citation type="submission" date="2015-10" db="EMBL/GenBank/DDBJ databases">
        <title>Full genome of DAOMC 229536 Phialocephala scopiformis, a fungal endophyte of spruce producing the potent anti-insectan compound rugulosin.</title>
        <authorList>
            <consortium name="DOE Joint Genome Institute"/>
            <person name="Walker A.K."/>
            <person name="Frasz S.L."/>
            <person name="Seifert K.A."/>
            <person name="Miller J.D."/>
            <person name="Mondo S.J."/>
            <person name="Labutti K."/>
            <person name="Lipzen A."/>
            <person name="Dockter R."/>
            <person name="Kennedy M."/>
            <person name="Grigoriev I.V."/>
            <person name="Spatafora J.W."/>
        </authorList>
    </citation>
    <scope>NUCLEOTIDE SEQUENCE [LARGE SCALE GENOMIC DNA]</scope>
    <source>
        <strain evidence="5 6">CBS 120377</strain>
    </source>
</reference>
<dbReference type="Pfam" id="PF00743">
    <property type="entry name" value="FMO-like"/>
    <property type="match status" value="1"/>
</dbReference>
<dbReference type="GO" id="GO:0050660">
    <property type="term" value="F:flavin adenine dinucleotide binding"/>
    <property type="evidence" value="ECO:0007669"/>
    <property type="project" value="InterPro"/>
</dbReference>
<dbReference type="KEGG" id="psco:LY89DRAFT_588946"/>
<dbReference type="InterPro" id="IPR051209">
    <property type="entry name" value="FAD-bind_Monooxygenase_sf"/>
</dbReference>
<evidence type="ECO:0000313" key="6">
    <source>
        <dbReference type="Proteomes" id="UP000070700"/>
    </source>
</evidence>